<feature type="signal peptide" evidence="1">
    <location>
        <begin position="1"/>
        <end position="28"/>
    </location>
</feature>
<accession>A0A943UYP9</accession>
<dbReference type="AlphaFoldDB" id="A0A943UYP9"/>
<name>A0A943UYP9_9ACTN</name>
<keyword evidence="1" id="KW-0732">Signal</keyword>
<dbReference type="Proteomes" id="UP000727506">
    <property type="component" value="Unassembled WGS sequence"/>
</dbReference>
<reference evidence="2" key="1">
    <citation type="submission" date="2021-02" db="EMBL/GenBank/DDBJ databases">
        <title>Infant gut strain persistence is associated with maternal origin, phylogeny, and functional potential including surface adhesion and iron acquisition.</title>
        <authorList>
            <person name="Lou Y.C."/>
        </authorList>
    </citation>
    <scope>NUCLEOTIDE SEQUENCE</scope>
    <source>
        <strain evidence="2">L2_039_000G1_dasL2_039_000G1_concoct_11</strain>
    </source>
</reference>
<dbReference type="InterPro" id="IPR006311">
    <property type="entry name" value="TAT_signal"/>
</dbReference>
<evidence type="ECO:0000313" key="2">
    <source>
        <dbReference type="EMBL" id="MBS6940048.1"/>
    </source>
</evidence>
<comment type="caution">
    <text evidence="2">The sequence shown here is derived from an EMBL/GenBank/DDBJ whole genome shotgun (WGS) entry which is preliminary data.</text>
</comment>
<sequence>MQQSFTRRQFFKGSVVVALGAAGACALASCAPKGKGGDEEKAAAAMGAASGKTVTLHRGYGAAHGDRGFTQVVAAVAEDGTIVDVNIDEYEFFAADVEGAMPVPNADAGFGESFVEGFVLVSKADNNDAYSARMKEKAQSTQPWLESIKAIEQNCVGKKAAEIDAADAVSGATLVDTPNYTKLVLEVIGDDAITAKGTLGEGAAKLSRVNGAAHGEKAFADAVVLVQDGMAVAASIDEFQFMDASTDGLKPVPSSDGKFGANVVEGKALASKSQNSDIYSAHMKEKAQATTEWIASMRSIEDCIAGKKADELKKVRPDAVSGATLVDTVGYVAVAEKAVEMA</sequence>
<dbReference type="Gene3D" id="3.90.1010.20">
    <property type="match status" value="2"/>
</dbReference>
<evidence type="ECO:0000256" key="1">
    <source>
        <dbReference type="SAM" id="SignalP"/>
    </source>
</evidence>
<gene>
    <name evidence="2" type="ORF">KH142_00910</name>
</gene>
<proteinExistence type="predicted"/>
<evidence type="ECO:0000313" key="3">
    <source>
        <dbReference type="Proteomes" id="UP000727506"/>
    </source>
</evidence>
<dbReference type="EMBL" id="JAGZSV010000007">
    <property type="protein sequence ID" value="MBS6940048.1"/>
    <property type="molecule type" value="Genomic_DNA"/>
</dbReference>
<feature type="chain" id="PRO_5038470411" evidence="1">
    <location>
        <begin position="29"/>
        <end position="342"/>
    </location>
</feature>
<dbReference type="PROSITE" id="PS51257">
    <property type="entry name" value="PROKAR_LIPOPROTEIN"/>
    <property type="match status" value="1"/>
</dbReference>
<protein>
    <submittedName>
        <fullName evidence="2">TAT pathway signal sequence</fullName>
    </submittedName>
</protein>
<organism evidence="2 3">
    <name type="scientific">Slackia piriformis</name>
    <dbReference type="NCBI Taxonomy" id="626934"/>
    <lineage>
        <taxon>Bacteria</taxon>
        <taxon>Bacillati</taxon>
        <taxon>Actinomycetota</taxon>
        <taxon>Coriobacteriia</taxon>
        <taxon>Eggerthellales</taxon>
        <taxon>Eggerthellaceae</taxon>
        <taxon>Slackia</taxon>
    </lineage>
</organism>
<dbReference type="PROSITE" id="PS51318">
    <property type="entry name" value="TAT"/>
    <property type="match status" value="1"/>
</dbReference>